<feature type="domain" description="Histidine kinase/HSP90-like ATPase" evidence="8">
    <location>
        <begin position="551"/>
        <end position="662"/>
    </location>
</feature>
<dbReference type="Proteomes" id="UP000198362">
    <property type="component" value="Unassembled WGS sequence"/>
</dbReference>
<feature type="compositionally biased region" description="Low complexity" evidence="6">
    <location>
        <begin position="691"/>
        <end position="722"/>
    </location>
</feature>
<keyword evidence="4" id="KW-0808">Transferase</keyword>
<feature type="transmembrane region" description="Helical" evidence="7">
    <location>
        <begin position="347"/>
        <end position="367"/>
    </location>
</feature>
<evidence type="ECO:0000256" key="1">
    <source>
        <dbReference type="ARBA" id="ARBA00000085"/>
    </source>
</evidence>
<evidence type="ECO:0000259" key="8">
    <source>
        <dbReference type="SMART" id="SM00387"/>
    </source>
</evidence>
<proteinExistence type="predicted"/>
<dbReference type="SUPFAM" id="SSF55874">
    <property type="entry name" value="ATPase domain of HSP90 chaperone/DNA topoisomerase II/histidine kinase"/>
    <property type="match status" value="1"/>
</dbReference>
<dbReference type="Gene3D" id="3.30.565.10">
    <property type="entry name" value="Histidine kinase-like ATPase, C-terminal domain"/>
    <property type="match status" value="1"/>
</dbReference>
<evidence type="ECO:0000256" key="2">
    <source>
        <dbReference type="ARBA" id="ARBA00012438"/>
    </source>
</evidence>
<dbReference type="EMBL" id="FZPH01000011">
    <property type="protein sequence ID" value="SNT59830.1"/>
    <property type="molecule type" value="Genomic_DNA"/>
</dbReference>
<accession>A0A239NYJ7</accession>
<keyword evidence="7" id="KW-0472">Membrane</keyword>
<feature type="region of interest" description="Disordered" evidence="6">
    <location>
        <begin position="1"/>
        <end position="25"/>
    </location>
</feature>
<organism evidence="9 10">
    <name type="scientific">Asanoa hainanensis</name>
    <dbReference type="NCBI Taxonomy" id="560556"/>
    <lineage>
        <taxon>Bacteria</taxon>
        <taxon>Bacillati</taxon>
        <taxon>Actinomycetota</taxon>
        <taxon>Actinomycetes</taxon>
        <taxon>Micromonosporales</taxon>
        <taxon>Micromonosporaceae</taxon>
        <taxon>Asanoa</taxon>
    </lineage>
</organism>
<protein>
    <recommendedName>
        <fullName evidence="2">histidine kinase</fullName>
        <ecNumber evidence="2">2.7.13.3</ecNumber>
    </recommendedName>
</protein>
<dbReference type="AlphaFoldDB" id="A0A239NYJ7"/>
<keyword evidence="7" id="KW-0812">Transmembrane</keyword>
<dbReference type="RefSeq" id="WP_179266372.1">
    <property type="nucleotide sequence ID" value="NZ_FZPH01000011.1"/>
</dbReference>
<feature type="transmembrane region" description="Helical" evidence="7">
    <location>
        <begin position="40"/>
        <end position="61"/>
    </location>
</feature>
<keyword evidence="7" id="KW-1133">Transmembrane helix</keyword>
<dbReference type="Pfam" id="PF08376">
    <property type="entry name" value="NIT"/>
    <property type="match status" value="1"/>
</dbReference>
<name>A0A239NYJ7_9ACTN</name>
<keyword evidence="5 9" id="KW-0418">Kinase</keyword>
<dbReference type="EC" id="2.7.13.3" evidence="2"/>
<dbReference type="Pfam" id="PF02518">
    <property type="entry name" value="HATPase_c"/>
    <property type="match status" value="1"/>
</dbReference>
<dbReference type="InterPro" id="IPR050428">
    <property type="entry name" value="TCS_sensor_his_kinase"/>
</dbReference>
<evidence type="ECO:0000256" key="7">
    <source>
        <dbReference type="SAM" id="Phobius"/>
    </source>
</evidence>
<reference evidence="9 10" key="1">
    <citation type="submission" date="2017-06" db="EMBL/GenBank/DDBJ databases">
        <authorList>
            <person name="Kim H.J."/>
            <person name="Triplett B.A."/>
        </authorList>
    </citation>
    <scope>NUCLEOTIDE SEQUENCE [LARGE SCALE GENOMIC DNA]</scope>
    <source>
        <strain evidence="9 10">CGMCC 4.5593</strain>
    </source>
</reference>
<sequence length="906" mass="94770">MAGATGQPTGAVPHHRRQGAETRLATHRPYSRYRLRDWRIATKLTAVLIVPTVAFLLLAGFQARTLFTQANTLGQFSAEAGVADEIAALMDALQQERDRTAGELAAPLDPGGRPDPGRLSNVLRPYETAVDTAATRFRAAADPALGGDVSWQVAYGRTIELIDQLPTLRTAAGGSATPQTVFDTYTRLIDALVALLAEPSPGAQHPELSQAVLRSVQIARVKELASRARARIFAASMAGGYGPDDLVTLSDLRAQQLAALADFRLTATPAQVTMYDDTSALQDFVEATRLEEQTIGTARAPRVLPAEAWWAASQNRAAKLRTVEERVNADAAEAAGDSSTAQLRDSLLVAGGILLVLVIAVLASIVVGRSIGRSLRTLRTHALQIAQVQLPDALDRLRTMGGSVPRIEVWPNPIQSRDEIGEMAEAFMAVHHSAIAVGVEQATMRRTVNAMFVNLARRSQVLVERQLELLDELEREESDPEQLENLFKLDHLAARMRRNDDSLLVLAGIESTRRWSDPVALPAVVLAAVAGIESYPRVRHEGIDPVHVIGHVVGDLVHLLAELLENATVFSPPTTTVHVYAQGGSRVGTVVEIVDDGLGMSPAALAEANATLAAPPTADVAASERMGLFVVSHLAARHGVRVELRAGRRGGVIAVVRLPAELLVHDQAELPYRPARPMLAAVAAVSGAHASLQPAPSAGGPAAGGPAPALTLSTPGRGVPAVPGGPIPLPIENTPARNGYPEAPTVPAPAFSVPTVQLPAVAAPAVPVSGVPAPAVPAPAAPVVPAPVVPVPEPAARPSGSDAGVSWFSRSSSPPVPRAQPAVPAAAPAAPTTGGVGPTGLPLRVPMAQLPGGNGAAPVPAPRGEADPEAVGSLLNQFYGGVRRAESEDPNDPTSAPARRGEQEQR</sequence>
<dbReference type="InterPro" id="IPR003594">
    <property type="entry name" value="HATPase_dom"/>
</dbReference>
<feature type="region of interest" description="Disordered" evidence="6">
    <location>
        <begin position="795"/>
        <end position="906"/>
    </location>
</feature>
<comment type="catalytic activity">
    <reaction evidence="1">
        <text>ATP + protein L-histidine = ADP + protein N-phospho-L-histidine.</text>
        <dbReference type="EC" id="2.7.13.3"/>
    </reaction>
</comment>
<dbReference type="InterPro" id="IPR036890">
    <property type="entry name" value="HATPase_C_sf"/>
</dbReference>
<gene>
    <name evidence="9" type="ORF">SAMN05421812_111273</name>
</gene>
<feature type="region of interest" description="Disordered" evidence="6">
    <location>
        <begin position="691"/>
        <end position="732"/>
    </location>
</feature>
<feature type="compositionally biased region" description="Low complexity" evidence="6">
    <location>
        <begin position="819"/>
        <end position="846"/>
    </location>
</feature>
<dbReference type="GO" id="GO:0005886">
    <property type="term" value="C:plasma membrane"/>
    <property type="evidence" value="ECO:0007669"/>
    <property type="project" value="TreeGrafter"/>
</dbReference>
<evidence type="ECO:0000256" key="5">
    <source>
        <dbReference type="ARBA" id="ARBA00022777"/>
    </source>
</evidence>
<dbReference type="PANTHER" id="PTHR45436">
    <property type="entry name" value="SENSOR HISTIDINE KINASE YKOH"/>
    <property type="match status" value="1"/>
</dbReference>
<evidence type="ECO:0000256" key="3">
    <source>
        <dbReference type="ARBA" id="ARBA00022553"/>
    </source>
</evidence>
<keyword evidence="3" id="KW-0597">Phosphoprotein</keyword>
<evidence type="ECO:0000313" key="9">
    <source>
        <dbReference type="EMBL" id="SNT59830.1"/>
    </source>
</evidence>
<evidence type="ECO:0000256" key="4">
    <source>
        <dbReference type="ARBA" id="ARBA00022679"/>
    </source>
</evidence>
<dbReference type="SMART" id="SM00387">
    <property type="entry name" value="HATPase_c"/>
    <property type="match status" value="1"/>
</dbReference>
<evidence type="ECO:0000313" key="10">
    <source>
        <dbReference type="Proteomes" id="UP000198362"/>
    </source>
</evidence>
<dbReference type="InterPro" id="IPR013587">
    <property type="entry name" value="Nitrate/nitrite_sensing"/>
</dbReference>
<dbReference type="GO" id="GO:0004673">
    <property type="term" value="F:protein histidine kinase activity"/>
    <property type="evidence" value="ECO:0007669"/>
    <property type="project" value="UniProtKB-EC"/>
</dbReference>
<dbReference type="PANTHER" id="PTHR45436:SF5">
    <property type="entry name" value="SENSOR HISTIDINE KINASE TRCS"/>
    <property type="match status" value="1"/>
</dbReference>
<dbReference type="GO" id="GO:0000160">
    <property type="term" value="P:phosphorelay signal transduction system"/>
    <property type="evidence" value="ECO:0007669"/>
    <property type="project" value="TreeGrafter"/>
</dbReference>
<dbReference type="Gene3D" id="6.10.340.10">
    <property type="match status" value="1"/>
</dbReference>
<evidence type="ECO:0000256" key="6">
    <source>
        <dbReference type="SAM" id="MobiDB-lite"/>
    </source>
</evidence>
<keyword evidence="10" id="KW-1185">Reference proteome</keyword>